<name>A0A0B7B9D0_9EUPU</name>
<feature type="coiled-coil region" evidence="1">
    <location>
        <begin position="2"/>
        <end position="64"/>
    </location>
</feature>
<proteinExistence type="predicted"/>
<protein>
    <recommendedName>
        <fullName evidence="3">BMERB domain-containing protein</fullName>
    </recommendedName>
</protein>
<sequence length="160" mass="19072">VEMERKKELTGLKKTIKELQKEVKEKQEQLERLQVDKYKQDELIEDLHDEINELKNEEYEEIQRICSVEVSNKEDTSALKRQVKMLQKERKGHLGEVNSLFNRIDELKREVAEYDKENEELREWNDLFREDEGMKKTPAKKKEVAAVVQGVEGRKKKSVK</sequence>
<evidence type="ECO:0008006" key="3">
    <source>
        <dbReference type="Google" id="ProtNLM"/>
    </source>
</evidence>
<dbReference type="AlphaFoldDB" id="A0A0B7B9D0"/>
<accession>A0A0B7B9D0</accession>
<evidence type="ECO:0000313" key="2">
    <source>
        <dbReference type="EMBL" id="CEK88911.1"/>
    </source>
</evidence>
<evidence type="ECO:0000256" key="1">
    <source>
        <dbReference type="SAM" id="Coils"/>
    </source>
</evidence>
<dbReference type="EMBL" id="HACG01042046">
    <property type="protein sequence ID" value="CEK88911.1"/>
    <property type="molecule type" value="Transcribed_RNA"/>
</dbReference>
<gene>
    <name evidence="2" type="primary">ORF167843</name>
</gene>
<dbReference type="Gene3D" id="1.10.287.1490">
    <property type="match status" value="1"/>
</dbReference>
<feature type="coiled-coil region" evidence="1">
    <location>
        <begin position="90"/>
        <end position="127"/>
    </location>
</feature>
<organism evidence="2">
    <name type="scientific">Arion vulgaris</name>
    <dbReference type="NCBI Taxonomy" id="1028688"/>
    <lineage>
        <taxon>Eukaryota</taxon>
        <taxon>Metazoa</taxon>
        <taxon>Spiralia</taxon>
        <taxon>Lophotrochozoa</taxon>
        <taxon>Mollusca</taxon>
        <taxon>Gastropoda</taxon>
        <taxon>Heterobranchia</taxon>
        <taxon>Euthyneura</taxon>
        <taxon>Panpulmonata</taxon>
        <taxon>Eupulmonata</taxon>
        <taxon>Stylommatophora</taxon>
        <taxon>Helicina</taxon>
        <taxon>Arionoidea</taxon>
        <taxon>Arionidae</taxon>
        <taxon>Arion</taxon>
    </lineage>
</organism>
<keyword evidence="1" id="KW-0175">Coiled coil</keyword>
<feature type="non-terminal residue" evidence="2">
    <location>
        <position position="1"/>
    </location>
</feature>
<reference evidence="2" key="1">
    <citation type="submission" date="2014-12" db="EMBL/GenBank/DDBJ databases">
        <title>Insight into the proteome of Arion vulgaris.</title>
        <authorList>
            <person name="Aradska J."/>
            <person name="Bulat T."/>
            <person name="Smidak R."/>
            <person name="Sarate P."/>
            <person name="Gangsoo J."/>
            <person name="Sialana F."/>
            <person name="Bilban M."/>
            <person name="Lubec G."/>
        </authorList>
    </citation>
    <scope>NUCLEOTIDE SEQUENCE</scope>
    <source>
        <tissue evidence="2">Skin</tissue>
    </source>
</reference>